<evidence type="ECO:0000259" key="1">
    <source>
        <dbReference type="Pfam" id="PF17769"/>
    </source>
</evidence>
<dbReference type="PANTHER" id="PTHR11609:SF5">
    <property type="entry name" value="PHOSPHORIBOSYLAMINOIMIDAZOLE CARBOXYLASE"/>
    <property type="match status" value="1"/>
</dbReference>
<dbReference type="Pfam" id="PF17769">
    <property type="entry name" value="PurK_C"/>
    <property type="match status" value="1"/>
</dbReference>
<evidence type="ECO:0000313" key="2">
    <source>
        <dbReference type="EMBL" id="EQD57816.1"/>
    </source>
</evidence>
<protein>
    <submittedName>
        <fullName evidence="2">Phosphoribosylaminoimidazole carboxylase, ATPase subunit</fullName>
    </submittedName>
</protein>
<feature type="non-terminal residue" evidence="2">
    <location>
        <position position="1"/>
    </location>
</feature>
<accession>T1AAS8</accession>
<feature type="domain" description="Phosphoribosylaminoimidazole carboxylase C-terminal" evidence="1">
    <location>
        <begin position="40"/>
        <end position="97"/>
    </location>
</feature>
<reference evidence="2" key="1">
    <citation type="submission" date="2013-08" db="EMBL/GenBank/DDBJ databases">
        <authorList>
            <person name="Mendez C."/>
            <person name="Richter M."/>
            <person name="Ferrer M."/>
            <person name="Sanchez J."/>
        </authorList>
    </citation>
    <scope>NUCLEOTIDE SEQUENCE</scope>
</reference>
<gene>
    <name evidence="2" type="ORF">B1A_11076</name>
</gene>
<name>T1AAS8_9ZZZZ</name>
<dbReference type="EMBL" id="AUZX01007899">
    <property type="protein sequence ID" value="EQD57816.1"/>
    <property type="molecule type" value="Genomic_DNA"/>
</dbReference>
<dbReference type="PANTHER" id="PTHR11609">
    <property type="entry name" value="PURINE BIOSYNTHESIS PROTEIN 6/7, PUR6/7"/>
    <property type="match status" value="1"/>
</dbReference>
<reference evidence="2" key="2">
    <citation type="journal article" date="2014" name="ISME J.">
        <title>Microbial stratification in low pH oxic and suboxic macroscopic growths along an acid mine drainage.</title>
        <authorList>
            <person name="Mendez-Garcia C."/>
            <person name="Mesa V."/>
            <person name="Sprenger R.R."/>
            <person name="Richter M."/>
            <person name="Diez M.S."/>
            <person name="Solano J."/>
            <person name="Bargiela R."/>
            <person name="Golyshina O.V."/>
            <person name="Manteca A."/>
            <person name="Ramos J.L."/>
            <person name="Gallego J.R."/>
            <person name="Llorente I."/>
            <person name="Martins Dos Santos V.A."/>
            <person name="Jensen O.N."/>
            <person name="Pelaez A.I."/>
            <person name="Sanchez J."/>
            <person name="Ferrer M."/>
        </authorList>
    </citation>
    <scope>NUCLEOTIDE SEQUENCE</scope>
</reference>
<dbReference type="SUPFAM" id="SSF56059">
    <property type="entry name" value="Glutathione synthetase ATP-binding domain-like"/>
    <property type="match status" value="1"/>
</dbReference>
<dbReference type="AlphaFoldDB" id="T1AAS8"/>
<dbReference type="Gene3D" id="3.30.470.20">
    <property type="entry name" value="ATP-grasp fold, B domain"/>
    <property type="match status" value="1"/>
</dbReference>
<comment type="caution">
    <text evidence="2">The sequence shown here is derived from an EMBL/GenBank/DDBJ whole genome shotgun (WGS) entry which is preliminary data.</text>
</comment>
<dbReference type="InterPro" id="IPR011054">
    <property type="entry name" value="Rudment_hybrid_motif"/>
</dbReference>
<organism evidence="2">
    <name type="scientific">mine drainage metagenome</name>
    <dbReference type="NCBI Taxonomy" id="410659"/>
    <lineage>
        <taxon>unclassified sequences</taxon>
        <taxon>metagenomes</taxon>
        <taxon>ecological metagenomes</taxon>
    </lineage>
</organism>
<dbReference type="GO" id="GO:0005829">
    <property type="term" value="C:cytosol"/>
    <property type="evidence" value="ECO:0007669"/>
    <property type="project" value="TreeGrafter"/>
</dbReference>
<proteinExistence type="predicted"/>
<dbReference type="SUPFAM" id="SSF51246">
    <property type="entry name" value="Rudiment single hybrid motif"/>
    <property type="match status" value="1"/>
</dbReference>
<sequence length="109" mass="11687">PRPHNSGHLTIEACVTSQFENHLRAILDLPLGSTNLRQGAAMVNIIGNQNDLPYQVDLGKLTKTPDIKVHLYGKTPRDGRKLGHITALGSTATDALAKANQAIADALQN</sequence>
<dbReference type="InterPro" id="IPR040686">
    <property type="entry name" value="PurK_C"/>
</dbReference>